<dbReference type="Gene3D" id="3.30.420.10">
    <property type="entry name" value="Ribonuclease H-like superfamily/Ribonuclease H"/>
    <property type="match status" value="1"/>
</dbReference>
<gene>
    <name evidence="2" type="primary">NCL1_17827</name>
    <name evidence="2" type="ORF">TNCV_2047101</name>
</gene>
<dbReference type="EMBL" id="BMAU01021348">
    <property type="protein sequence ID" value="GFY18304.1"/>
    <property type="molecule type" value="Genomic_DNA"/>
</dbReference>
<evidence type="ECO:0000313" key="3">
    <source>
        <dbReference type="Proteomes" id="UP000887159"/>
    </source>
</evidence>
<dbReference type="Pfam" id="PF01498">
    <property type="entry name" value="HTH_Tnp_Tc3_2"/>
    <property type="match status" value="1"/>
</dbReference>
<dbReference type="GO" id="GO:0003677">
    <property type="term" value="F:DNA binding"/>
    <property type="evidence" value="ECO:0007669"/>
    <property type="project" value="InterPro"/>
</dbReference>
<dbReference type="InterPro" id="IPR002492">
    <property type="entry name" value="Transposase_Tc1-like"/>
</dbReference>
<evidence type="ECO:0000259" key="1">
    <source>
        <dbReference type="Pfam" id="PF01498"/>
    </source>
</evidence>
<dbReference type="GO" id="GO:0015074">
    <property type="term" value="P:DNA integration"/>
    <property type="evidence" value="ECO:0007669"/>
    <property type="project" value="InterPro"/>
</dbReference>
<feature type="domain" description="Transposase Tc1-like" evidence="1">
    <location>
        <begin position="12"/>
        <end position="71"/>
    </location>
</feature>
<proteinExistence type="predicted"/>
<dbReference type="AlphaFoldDB" id="A0A8X6VM16"/>
<keyword evidence="3" id="KW-1185">Reference proteome</keyword>
<accession>A0A8X6VM16</accession>
<dbReference type="Proteomes" id="UP000887159">
    <property type="component" value="Unassembled WGS sequence"/>
</dbReference>
<dbReference type="InterPro" id="IPR036397">
    <property type="entry name" value="RNaseH_sf"/>
</dbReference>
<sequence>MMEGRWSATRVARQLGRSDCVAQVAPSLGAPVSSRTIPTRLAEGHLGSRRPLRVLLLTPTHRHLRLEWCHARGNWTEEEGNQVVISDESRFYLSSDGNRVREWRPRGERLNPTFVLQ</sequence>
<dbReference type="GO" id="GO:0006313">
    <property type="term" value="P:DNA transposition"/>
    <property type="evidence" value="ECO:0007669"/>
    <property type="project" value="InterPro"/>
</dbReference>
<organism evidence="2 3">
    <name type="scientific">Trichonephila clavipes</name>
    <name type="common">Golden silk orbweaver</name>
    <name type="synonym">Nephila clavipes</name>
    <dbReference type="NCBI Taxonomy" id="2585209"/>
    <lineage>
        <taxon>Eukaryota</taxon>
        <taxon>Metazoa</taxon>
        <taxon>Ecdysozoa</taxon>
        <taxon>Arthropoda</taxon>
        <taxon>Chelicerata</taxon>
        <taxon>Arachnida</taxon>
        <taxon>Araneae</taxon>
        <taxon>Araneomorphae</taxon>
        <taxon>Entelegynae</taxon>
        <taxon>Araneoidea</taxon>
        <taxon>Nephilidae</taxon>
        <taxon>Trichonephila</taxon>
    </lineage>
</organism>
<protein>
    <submittedName>
        <fullName evidence="2">Transposable element Tcb1 transposase</fullName>
    </submittedName>
</protein>
<evidence type="ECO:0000313" key="2">
    <source>
        <dbReference type="EMBL" id="GFY18304.1"/>
    </source>
</evidence>
<name>A0A8X6VM16_TRICX</name>
<comment type="caution">
    <text evidence="2">The sequence shown here is derived from an EMBL/GenBank/DDBJ whole genome shotgun (WGS) entry which is preliminary data.</text>
</comment>
<reference evidence="2" key="1">
    <citation type="submission" date="2020-08" db="EMBL/GenBank/DDBJ databases">
        <title>Multicomponent nature underlies the extraordinary mechanical properties of spider dragline silk.</title>
        <authorList>
            <person name="Kono N."/>
            <person name="Nakamura H."/>
            <person name="Mori M."/>
            <person name="Yoshida Y."/>
            <person name="Ohtoshi R."/>
            <person name="Malay A.D."/>
            <person name="Moran D.A.P."/>
            <person name="Tomita M."/>
            <person name="Numata K."/>
            <person name="Arakawa K."/>
        </authorList>
    </citation>
    <scope>NUCLEOTIDE SEQUENCE</scope>
</reference>